<proteinExistence type="predicted"/>
<comment type="caution">
    <text evidence="1">The sequence shown here is derived from an EMBL/GenBank/DDBJ whole genome shotgun (WGS) entry which is preliminary data.</text>
</comment>
<organism evidence="1 2">
    <name type="scientific">Portunus trituberculatus</name>
    <name type="common">Swimming crab</name>
    <name type="synonym">Neptunus trituberculatus</name>
    <dbReference type="NCBI Taxonomy" id="210409"/>
    <lineage>
        <taxon>Eukaryota</taxon>
        <taxon>Metazoa</taxon>
        <taxon>Ecdysozoa</taxon>
        <taxon>Arthropoda</taxon>
        <taxon>Crustacea</taxon>
        <taxon>Multicrustacea</taxon>
        <taxon>Malacostraca</taxon>
        <taxon>Eumalacostraca</taxon>
        <taxon>Eucarida</taxon>
        <taxon>Decapoda</taxon>
        <taxon>Pleocyemata</taxon>
        <taxon>Brachyura</taxon>
        <taxon>Eubrachyura</taxon>
        <taxon>Portunoidea</taxon>
        <taxon>Portunidae</taxon>
        <taxon>Portuninae</taxon>
        <taxon>Portunus</taxon>
    </lineage>
</organism>
<sequence>MSTEYKTDESIIKDIIQHHVKPTNEEYTLSLIIYYKTKKTSQLLIKNKTTMKKPLLQEDHVIYKHTCKVEDCGPQTYIGRTRTTLLRRLTCHLLNGTIKN</sequence>
<keyword evidence="2" id="KW-1185">Reference proteome</keyword>
<evidence type="ECO:0000313" key="1">
    <source>
        <dbReference type="EMBL" id="MPC08946.1"/>
    </source>
</evidence>
<gene>
    <name evidence="1" type="ORF">E2C01_001543</name>
</gene>
<dbReference type="AlphaFoldDB" id="A0A5B7CKP6"/>
<protein>
    <submittedName>
        <fullName evidence="1">Uncharacterized protein</fullName>
    </submittedName>
</protein>
<evidence type="ECO:0000313" key="2">
    <source>
        <dbReference type="Proteomes" id="UP000324222"/>
    </source>
</evidence>
<dbReference type="EMBL" id="VSRR010000049">
    <property type="protein sequence ID" value="MPC08946.1"/>
    <property type="molecule type" value="Genomic_DNA"/>
</dbReference>
<accession>A0A5B7CKP6</accession>
<name>A0A5B7CKP6_PORTR</name>
<reference evidence="1 2" key="1">
    <citation type="submission" date="2019-05" db="EMBL/GenBank/DDBJ databases">
        <title>Another draft genome of Portunus trituberculatus and its Hox gene families provides insights of decapod evolution.</title>
        <authorList>
            <person name="Jeong J.-H."/>
            <person name="Song I."/>
            <person name="Kim S."/>
            <person name="Choi T."/>
            <person name="Kim D."/>
            <person name="Ryu S."/>
            <person name="Kim W."/>
        </authorList>
    </citation>
    <scope>NUCLEOTIDE SEQUENCE [LARGE SCALE GENOMIC DNA]</scope>
    <source>
        <tissue evidence="1">Muscle</tissue>
    </source>
</reference>
<dbReference type="Proteomes" id="UP000324222">
    <property type="component" value="Unassembled WGS sequence"/>
</dbReference>